<feature type="compositionally biased region" description="Low complexity" evidence="4">
    <location>
        <begin position="22"/>
        <end position="32"/>
    </location>
</feature>
<evidence type="ECO:0000256" key="4">
    <source>
        <dbReference type="SAM" id="MobiDB-lite"/>
    </source>
</evidence>
<feature type="region of interest" description="Disordered" evidence="4">
    <location>
        <begin position="1"/>
        <end position="85"/>
    </location>
</feature>
<dbReference type="InterPro" id="IPR001789">
    <property type="entry name" value="Sig_transdc_resp-reg_receiver"/>
</dbReference>
<dbReference type="SMART" id="SM00421">
    <property type="entry name" value="HTH_LUXR"/>
    <property type="match status" value="1"/>
</dbReference>
<dbReference type="PROSITE" id="PS50110">
    <property type="entry name" value="RESPONSE_REGULATORY"/>
    <property type="match status" value="1"/>
</dbReference>
<keyword evidence="1 3" id="KW-0597">Phosphoprotein</keyword>
<dbReference type="SUPFAM" id="SSF52172">
    <property type="entry name" value="CheY-like"/>
    <property type="match status" value="1"/>
</dbReference>
<dbReference type="PROSITE" id="PS50043">
    <property type="entry name" value="HTH_LUXR_2"/>
    <property type="match status" value="1"/>
</dbReference>
<dbReference type="InterPro" id="IPR039420">
    <property type="entry name" value="WalR-like"/>
</dbReference>
<evidence type="ECO:0000259" key="6">
    <source>
        <dbReference type="PROSITE" id="PS50110"/>
    </source>
</evidence>
<proteinExistence type="predicted"/>
<feature type="modified residue" description="4-aspartylphosphate" evidence="3">
    <location>
        <position position="143"/>
    </location>
</feature>
<gene>
    <name evidence="7" type="ORF">H9Y04_34420</name>
</gene>
<dbReference type="InterPro" id="IPR036388">
    <property type="entry name" value="WH-like_DNA-bd_sf"/>
</dbReference>
<dbReference type="InterPro" id="IPR058245">
    <property type="entry name" value="NreC/VraR/RcsB-like_REC"/>
</dbReference>
<dbReference type="CDD" id="cd06170">
    <property type="entry name" value="LuxR_C_like"/>
    <property type="match status" value="1"/>
</dbReference>
<dbReference type="Proteomes" id="UP000642284">
    <property type="component" value="Unassembled WGS sequence"/>
</dbReference>
<name>A0ABR7SS77_9ACTN</name>
<dbReference type="PANTHER" id="PTHR43214">
    <property type="entry name" value="TWO-COMPONENT RESPONSE REGULATOR"/>
    <property type="match status" value="1"/>
</dbReference>
<evidence type="ECO:0000256" key="3">
    <source>
        <dbReference type="PROSITE-ProRule" id="PRU00169"/>
    </source>
</evidence>
<keyword evidence="2" id="KW-0238">DNA-binding</keyword>
<dbReference type="Pfam" id="PF00196">
    <property type="entry name" value="GerE"/>
    <property type="match status" value="1"/>
</dbReference>
<dbReference type="SMART" id="SM00448">
    <property type="entry name" value="REC"/>
    <property type="match status" value="1"/>
</dbReference>
<feature type="region of interest" description="Disordered" evidence="4">
    <location>
        <begin position="255"/>
        <end position="322"/>
    </location>
</feature>
<evidence type="ECO:0000313" key="7">
    <source>
        <dbReference type="EMBL" id="MBC9717639.1"/>
    </source>
</evidence>
<dbReference type="EMBL" id="JACTVJ010000020">
    <property type="protein sequence ID" value="MBC9717639.1"/>
    <property type="molecule type" value="Genomic_DNA"/>
</dbReference>
<organism evidence="7 8">
    <name type="scientific">Streptomyces polyasparticus</name>
    <dbReference type="NCBI Taxonomy" id="2767826"/>
    <lineage>
        <taxon>Bacteria</taxon>
        <taxon>Bacillati</taxon>
        <taxon>Actinomycetota</taxon>
        <taxon>Actinomycetes</taxon>
        <taxon>Kitasatosporales</taxon>
        <taxon>Streptomycetaceae</taxon>
        <taxon>Streptomyces</taxon>
    </lineage>
</organism>
<evidence type="ECO:0000256" key="2">
    <source>
        <dbReference type="ARBA" id="ARBA00023125"/>
    </source>
</evidence>
<accession>A0ABR7SS77</accession>
<evidence type="ECO:0000259" key="5">
    <source>
        <dbReference type="PROSITE" id="PS50043"/>
    </source>
</evidence>
<dbReference type="RefSeq" id="WP_187818079.1">
    <property type="nucleotide sequence ID" value="NZ_JACTVJ010000020.1"/>
</dbReference>
<feature type="domain" description="HTH luxR-type" evidence="5">
    <location>
        <begin position="323"/>
        <end position="388"/>
    </location>
</feature>
<dbReference type="InterPro" id="IPR016032">
    <property type="entry name" value="Sig_transdc_resp-reg_C-effctor"/>
</dbReference>
<comment type="caution">
    <text evidence="7">The sequence shown here is derived from an EMBL/GenBank/DDBJ whole genome shotgun (WGS) entry which is preliminary data.</text>
</comment>
<dbReference type="PANTHER" id="PTHR43214:SF43">
    <property type="entry name" value="TWO-COMPONENT RESPONSE REGULATOR"/>
    <property type="match status" value="1"/>
</dbReference>
<dbReference type="Pfam" id="PF00072">
    <property type="entry name" value="Response_reg"/>
    <property type="match status" value="1"/>
</dbReference>
<evidence type="ECO:0000256" key="1">
    <source>
        <dbReference type="ARBA" id="ARBA00022553"/>
    </source>
</evidence>
<evidence type="ECO:0000313" key="8">
    <source>
        <dbReference type="Proteomes" id="UP000642284"/>
    </source>
</evidence>
<dbReference type="PROSITE" id="PS00622">
    <property type="entry name" value="HTH_LUXR_1"/>
    <property type="match status" value="1"/>
</dbReference>
<sequence>MPEAAPSTGHTPPGTPIPPAPATGAGPTGARPYSGYDPAPAPAAPATASHHVSTHTSSHTSAPRSEHTPPQVPLPPEDPFGPPSRPVATALRVVVADDNPVVRAGLTALLGGREDLQVVAEAADGRQALAAAQQHRPDVVLLDVRMPGVDGISALPFLVKVAPVLMLTYSRESAIVQEALRLGAGGYLVHGEFTADQLAEAVRDIKAGRAHFTASAQDALLAHVRGQGVGPRTGGGALPDGLGRVYETGVPFTGTSKVPGIPVQPSPPPVSAHGSHPADPGPPVSEPPFAQQSLSQMQSSMPQSNPVAPQGPPGLHGAPQVRRQRPDFGLSAREVEVMDLIASGMSNQQIAATCFISEKTVKNHINRIFAKLHSASRSEAIAVWLGTARGRGVGGT</sequence>
<keyword evidence="8" id="KW-1185">Reference proteome</keyword>
<dbReference type="Gene3D" id="3.40.50.2300">
    <property type="match status" value="1"/>
</dbReference>
<feature type="domain" description="Response regulatory" evidence="6">
    <location>
        <begin position="92"/>
        <end position="205"/>
    </location>
</feature>
<dbReference type="PRINTS" id="PR00038">
    <property type="entry name" value="HTHLUXR"/>
</dbReference>
<feature type="compositionally biased region" description="Pro residues" evidence="4">
    <location>
        <begin position="70"/>
        <end position="85"/>
    </location>
</feature>
<dbReference type="InterPro" id="IPR000792">
    <property type="entry name" value="Tscrpt_reg_LuxR_C"/>
</dbReference>
<dbReference type="CDD" id="cd17535">
    <property type="entry name" value="REC_NarL-like"/>
    <property type="match status" value="1"/>
</dbReference>
<dbReference type="Gene3D" id="1.10.10.10">
    <property type="entry name" value="Winged helix-like DNA-binding domain superfamily/Winged helix DNA-binding domain"/>
    <property type="match status" value="1"/>
</dbReference>
<feature type="compositionally biased region" description="Low complexity" evidence="4">
    <location>
        <begin position="44"/>
        <end position="63"/>
    </location>
</feature>
<dbReference type="InterPro" id="IPR011006">
    <property type="entry name" value="CheY-like_superfamily"/>
</dbReference>
<dbReference type="SUPFAM" id="SSF46894">
    <property type="entry name" value="C-terminal effector domain of the bipartite response regulators"/>
    <property type="match status" value="1"/>
</dbReference>
<feature type="compositionally biased region" description="Low complexity" evidence="4">
    <location>
        <begin position="291"/>
        <end position="304"/>
    </location>
</feature>
<protein>
    <submittedName>
        <fullName evidence="7">Response regulator transcription factor</fullName>
    </submittedName>
</protein>
<reference evidence="7 8" key="1">
    <citation type="submission" date="2020-08" db="EMBL/GenBank/DDBJ databases">
        <title>Genemic of Streptomyces polyaspartic.</title>
        <authorList>
            <person name="Liu W."/>
        </authorList>
    </citation>
    <scope>NUCLEOTIDE SEQUENCE [LARGE SCALE GENOMIC DNA]</scope>
    <source>
        <strain evidence="7 8">TRM66268-LWL</strain>
    </source>
</reference>
<feature type="compositionally biased region" description="Low complexity" evidence="4">
    <location>
        <begin position="1"/>
        <end position="12"/>
    </location>
</feature>